<dbReference type="InterPro" id="IPR005561">
    <property type="entry name" value="ANTAR"/>
</dbReference>
<accession>A0A1H1NBP6</accession>
<organism evidence="3 4">
    <name type="scientific">Microlunatus soli</name>
    <dbReference type="NCBI Taxonomy" id="630515"/>
    <lineage>
        <taxon>Bacteria</taxon>
        <taxon>Bacillati</taxon>
        <taxon>Actinomycetota</taxon>
        <taxon>Actinomycetes</taxon>
        <taxon>Propionibacteriales</taxon>
        <taxon>Propionibacteriaceae</taxon>
        <taxon>Microlunatus</taxon>
    </lineage>
</organism>
<sequence>MLARNRSSWNPRPMRTCFLSRDARQCGERRTVGEVMTAGGDNRGPALGVDGDDILDRVRNVIGSQQLLEGYRQALTEAEKQIATLTEAVHSNRSIGIAVGIVAERYGIGPDVAFDYLKRLSQDNNRKLRDLAAELVAEGKLADQDPVWSGPQASNGRTRTVTDRSNPSSQHDRDGAAATEATQNARRSR</sequence>
<protein>
    <submittedName>
        <fullName evidence="3">ANTAR domain-containing protein</fullName>
    </submittedName>
</protein>
<reference evidence="3 4" key="1">
    <citation type="submission" date="2016-10" db="EMBL/GenBank/DDBJ databases">
        <authorList>
            <person name="de Groot N.N."/>
        </authorList>
    </citation>
    <scope>NUCLEOTIDE SEQUENCE [LARGE SCALE GENOMIC DNA]</scope>
    <source>
        <strain evidence="3 4">DSM 21800</strain>
    </source>
</reference>
<dbReference type="AlphaFoldDB" id="A0A1H1NBP6"/>
<gene>
    <name evidence="3" type="ORF">SAMN04489812_0457</name>
</gene>
<dbReference type="Gene3D" id="1.10.10.10">
    <property type="entry name" value="Winged helix-like DNA-binding domain superfamily/Winged helix DNA-binding domain"/>
    <property type="match status" value="1"/>
</dbReference>
<feature type="domain" description="ANTAR" evidence="2">
    <location>
        <begin position="75"/>
        <end position="136"/>
    </location>
</feature>
<dbReference type="SMART" id="SM01012">
    <property type="entry name" value="ANTAR"/>
    <property type="match status" value="1"/>
</dbReference>
<evidence type="ECO:0000313" key="4">
    <source>
        <dbReference type="Proteomes" id="UP000199103"/>
    </source>
</evidence>
<keyword evidence="4" id="KW-1185">Reference proteome</keyword>
<dbReference type="InterPro" id="IPR036388">
    <property type="entry name" value="WH-like_DNA-bd_sf"/>
</dbReference>
<name>A0A1H1NBP6_9ACTN</name>
<feature type="compositionally biased region" description="Polar residues" evidence="1">
    <location>
        <begin position="151"/>
        <end position="169"/>
    </location>
</feature>
<dbReference type="SUPFAM" id="SSF52172">
    <property type="entry name" value="CheY-like"/>
    <property type="match status" value="1"/>
</dbReference>
<proteinExistence type="predicted"/>
<dbReference type="Pfam" id="PF03861">
    <property type="entry name" value="ANTAR"/>
    <property type="match status" value="1"/>
</dbReference>
<dbReference type="PROSITE" id="PS50921">
    <property type="entry name" value="ANTAR"/>
    <property type="match status" value="1"/>
</dbReference>
<feature type="region of interest" description="Disordered" evidence="1">
    <location>
        <begin position="143"/>
        <end position="189"/>
    </location>
</feature>
<dbReference type="InterPro" id="IPR011006">
    <property type="entry name" value="CheY-like_superfamily"/>
</dbReference>
<evidence type="ECO:0000313" key="3">
    <source>
        <dbReference type="EMBL" id="SDR96270.1"/>
    </source>
</evidence>
<dbReference type="Proteomes" id="UP000199103">
    <property type="component" value="Chromosome I"/>
</dbReference>
<dbReference type="STRING" id="630515.SAMN04489812_0457"/>
<dbReference type="GO" id="GO:0003723">
    <property type="term" value="F:RNA binding"/>
    <property type="evidence" value="ECO:0007669"/>
    <property type="project" value="InterPro"/>
</dbReference>
<feature type="compositionally biased region" description="Polar residues" evidence="1">
    <location>
        <begin position="180"/>
        <end position="189"/>
    </location>
</feature>
<dbReference type="EMBL" id="LT629772">
    <property type="protein sequence ID" value="SDR96270.1"/>
    <property type="molecule type" value="Genomic_DNA"/>
</dbReference>
<evidence type="ECO:0000256" key="1">
    <source>
        <dbReference type="SAM" id="MobiDB-lite"/>
    </source>
</evidence>
<evidence type="ECO:0000259" key="2">
    <source>
        <dbReference type="PROSITE" id="PS50921"/>
    </source>
</evidence>